<organism evidence="1 2">
    <name type="scientific">Rossellomorea vietnamensis</name>
    <dbReference type="NCBI Taxonomy" id="218284"/>
    <lineage>
        <taxon>Bacteria</taxon>
        <taxon>Bacillati</taxon>
        <taxon>Bacillota</taxon>
        <taxon>Bacilli</taxon>
        <taxon>Bacillales</taxon>
        <taxon>Bacillaceae</taxon>
        <taxon>Rossellomorea</taxon>
    </lineage>
</organism>
<comment type="caution">
    <text evidence="1">The sequence shown here is derived from an EMBL/GenBank/DDBJ whole genome shotgun (WGS) entry which is preliminary data.</text>
</comment>
<evidence type="ECO:0000313" key="1">
    <source>
        <dbReference type="EMBL" id="TYS00817.1"/>
    </source>
</evidence>
<evidence type="ECO:0000313" key="2">
    <source>
        <dbReference type="Proteomes" id="UP000325182"/>
    </source>
</evidence>
<accession>A0A5D4MH08</accession>
<name>A0A5D4MH08_9BACI</name>
<reference evidence="1 2" key="1">
    <citation type="submission" date="2019-08" db="EMBL/GenBank/DDBJ databases">
        <title>Bacillus genomes from the desert of Cuatro Cienegas, Coahuila.</title>
        <authorList>
            <person name="Olmedo-Alvarez G."/>
        </authorList>
    </citation>
    <scope>NUCLEOTIDE SEQUENCE [LARGE SCALE GENOMIC DNA]</scope>
    <source>
        <strain evidence="1 2">CH128b_4D</strain>
    </source>
</reference>
<protein>
    <submittedName>
        <fullName evidence="1">Uncharacterized protein</fullName>
    </submittedName>
</protein>
<gene>
    <name evidence="1" type="ORF">FZC84_04810</name>
</gene>
<dbReference type="AlphaFoldDB" id="A0A5D4MH08"/>
<proteinExistence type="predicted"/>
<dbReference type="Proteomes" id="UP000325182">
    <property type="component" value="Unassembled WGS sequence"/>
</dbReference>
<dbReference type="EMBL" id="VTEG01000002">
    <property type="protein sequence ID" value="TYS00817.1"/>
    <property type="molecule type" value="Genomic_DNA"/>
</dbReference>
<sequence>MPVGPDQGASTFYTGAAEEAHRPPCGVVRLERKSISFKAATKSSFAKEKRFIKKRQNKKRSLNYEGSFSKRKKLVNFFH</sequence>